<dbReference type="AlphaFoldDB" id="A0AA38FRL1"/>
<dbReference type="Proteomes" id="UP000824469">
    <property type="component" value="Unassembled WGS sequence"/>
</dbReference>
<evidence type="ECO:0000313" key="2">
    <source>
        <dbReference type="EMBL" id="KAH9308534.1"/>
    </source>
</evidence>
<proteinExistence type="predicted"/>
<comment type="caution">
    <text evidence="2">The sequence shown here is derived from an EMBL/GenBank/DDBJ whole genome shotgun (WGS) entry which is preliminary data.</text>
</comment>
<dbReference type="EMBL" id="JAHRHJ020000007">
    <property type="protein sequence ID" value="KAH9308534.1"/>
    <property type="molecule type" value="Genomic_DNA"/>
</dbReference>
<feature type="non-terminal residue" evidence="2">
    <location>
        <position position="86"/>
    </location>
</feature>
<reference evidence="2 3" key="1">
    <citation type="journal article" date="2021" name="Nat. Plants">
        <title>The Taxus genome provides insights into paclitaxel biosynthesis.</title>
        <authorList>
            <person name="Xiong X."/>
            <person name="Gou J."/>
            <person name="Liao Q."/>
            <person name="Li Y."/>
            <person name="Zhou Q."/>
            <person name="Bi G."/>
            <person name="Li C."/>
            <person name="Du R."/>
            <person name="Wang X."/>
            <person name="Sun T."/>
            <person name="Guo L."/>
            <person name="Liang H."/>
            <person name="Lu P."/>
            <person name="Wu Y."/>
            <person name="Zhang Z."/>
            <person name="Ro D.K."/>
            <person name="Shang Y."/>
            <person name="Huang S."/>
            <person name="Yan J."/>
        </authorList>
    </citation>
    <scope>NUCLEOTIDE SEQUENCE [LARGE SCALE GENOMIC DNA]</scope>
    <source>
        <strain evidence="2">Ta-2019</strain>
    </source>
</reference>
<organism evidence="2 3">
    <name type="scientific">Taxus chinensis</name>
    <name type="common">Chinese yew</name>
    <name type="synonym">Taxus wallichiana var. chinensis</name>
    <dbReference type="NCBI Taxonomy" id="29808"/>
    <lineage>
        <taxon>Eukaryota</taxon>
        <taxon>Viridiplantae</taxon>
        <taxon>Streptophyta</taxon>
        <taxon>Embryophyta</taxon>
        <taxon>Tracheophyta</taxon>
        <taxon>Spermatophyta</taxon>
        <taxon>Pinopsida</taxon>
        <taxon>Pinidae</taxon>
        <taxon>Conifers II</taxon>
        <taxon>Cupressales</taxon>
        <taxon>Taxaceae</taxon>
        <taxon>Taxus</taxon>
    </lineage>
</organism>
<accession>A0AA38FRL1</accession>
<name>A0AA38FRL1_TAXCH</name>
<protein>
    <submittedName>
        <fullName evidence="2">Uncharacterized protein</fullName>
    </submittedName>
</protein>
<feature type="region of interest" description="Disordered" evidence="1">
    <location>
        <begin position="1"/>
        <end position="26"/>
    </location>
</feature>
<evidence type="ECO:0000256" key="1">
    <source>
        <dbReference type="SAM" id="MobiDB-lite"/>
    </source>
</evidence>
<feature type="compositionally biased region" description="Basic and acidic residues" evidence="1">
    <location>
        <begin position="1"/>
        <end position="16"/>
    </location>
</feature>
<evidence type="ECO:0000313" key="3">
    <source>
        <dbReference type="Proteomes" id="UP000824469"/>
    </source>
</evidence>
<keyword evidence="3" id="KW-1185">Reference proteome</keyword>
<sequence length="86" mass="9438">MSEDIPPLREDADKMDPLGGKAPQFPSKIPTTEFIYEWTSAISGTSISISVLKKNTEEMILKSMENALITFAVPIQKKGKGLASHM</sequence>
<gene>
    <name evidence="2" type="ORF">KI387_036445</name>
</gene>